<protein>
    <submittedName>
        <fullName evidence="1">Uncharacterized protein</fullName>
    </submittedName>
</protein>
<gene>
    <name evidence="1" type="ORF">LCGC14_0157070</name>
</gene>
<dbReference type="AlphaFoldDB" id="A0A0F9XZ01"/>
<evidence type="ECO:0000313" key="1">
    <source>
        <dbReference type="EMBL" id="KKN97588.1"/>
    </source>
</evidence>
<comment type="caution">
    <text evidence="1">The sequence shown here is derived from an EMBL/GenBank/DDBJ whole genome shotgun (WGS) entry which is preliminary data.</text>
</comment>
<sequence>MNSYKMGSALAGKAFLIAAAVSLMFAGDFSLKAESEQKPMSLVSAVEYRIVKLQPASMRSATEQSVDGVAQMASPPQTFTF</sequence>
<organism evidence="1">
    <name type="scientific">marine sediment metagenome</name>
    <dbReference type="NCBI Taxonomy" id="412755"/>
    <lineage>
        <taxon>unclassified sequences</taxon>
        <taxon>metagenomes</taxon>
        <taxon>ecological metagenomes</taxon>
    </lineage>
</organism>
<accession>A0A0F9XZ01</accession>
<name>A0A0F9XZ01_9ZZZZ</name>
<dbReference type="EMBL" id="LAZR01000057">
    <property type="protein sequence ID" value="KKN97588.1"/>
    <property type="molecule type" value="Genomic_DNA"/>
</dbReference>
<reference evidence="1" key="1">
    <citation type="journal article" date="2015" name="Nature">
        <title>Complex archaea that bridge the gap between prokaryotes and eukaryotes.</title>
        <authorList>
            <person name="Spang A."/>
            <person name="Saw J.H."/>
            <person name="Jorgensen S.L."/>
            <person name="Zaremba-Niedzwiedzka K."/>
            <person name="Martijn J."/>
            <person name="Lind A.E."/>
            <person name="van Eijk R."/>
            <person name="Schleper C."/>
            <person name="Guy L."/>
            <person name="Ettema T.J."/>
        </authorList>
    </citation>
    <scope>NUCLEOTIDE SEQUENCE</scope>
</reference>
<proteinExistence type="predicted"/>